<dbReference type="RefSeq" id="XP_024707225.1">
    <property type="nucleotide sequence ID" value="XM_024852877.1"/>
</dbReference>
<name>A0A2I2GGB5_9EURO</name>
<protein>
    <submittedName>
        <fullName evidence="7">UPF0057-domain-containing protein</fullName>
    </submittedName>
</protein>
<gene>
    <name evidence="7" type="ORF">P170DRAFT_471847</name>
</gene>
<evidence type="ECO:0000256" key="5">
    <source>
        <dbReference type="ARBA" id="ARBA00023136"/>
    </source>
</evidence>
<evidence type="ECO:0000256" key="1">
    <source>
        <dbReference type="ARBA" id="ARBA00004370"/>
    </source>
</evidence>
<dbReference type="PANTHER" id="PTHR21659">
    <property type="entry name" value="HYDROPHOBIC PROTEIN RCI2 LOW TEMPERATURE AND SALT RESPONSIVE PROTEIN LTI6 -RELATED"/>
    <property type="match status" value="1"/>
</dbReference>
<dbReference type="GeneID" id="36560575"/>
<comment type="subcellular location">
    <subcellularLocation>
        <location evidence="1">Membrane</location>
    </subcellularLocation>
</comment>
<dbReference type="PANTHER" id="PTHR21659:SF42">
    <property type="entry name" value="UPF0057 MEMBRANE PROTEIN ZK632.10-RELATED"/>
    <property type="match status" value="1"/>
</dbReference>
<evidence type="ECO:0000313" key="8">
    <source>
        <dbReference type="Proteomes" id="UP000234275"/>
    </source>
</evidence>
<evidence type="ECO:0000256" key="6">
    <source>
        <dbReference type="SAM" id="Phobius"/>
    </source>
</evidence>
<evidence type="ECO:0000256" key="3">
    <source>
        <dbReference type="ARBA" id="ARBA00022692"/>
    </source>
</evidence>
<feature type="transmembrane region" description="Helical" evidence="6">
    <location>
        <begin position="32"/>
        <end position="55"/>
    </location>
</feature>
<evidence type="ECO:0000313" key="7">
    <source>
        <dbReference type="EMBL" id="PLB51923.1"/>
    </source>
</evidence>
<organism evidence="7 8">
    <name type="scientific">Aspergillus steynii IBT 23096</name>
    <dbReference type="NCBI Taxonomy" id="1392250"/>
    <lineage>
        <taxon>Eukaryota</taxon>
        <taxon>Fungi</taxon>
        <taxon>Dikarya</taxon>
        <taxon>Ascomycota</taxon>
        <taxon>Pezizomycotina</taxon>
        <taxon>Eurotiomycetes</taxon>
        <taxon>Eurotiomycetidae</taxon>
        <taxon>Eurotiales</taxon>
        <taxon>Aspergillaceae</taxon>
        <taxon>Aspergillus</taxon>
        <taxon>Aspergillus subgen. Circumdati</taxon>
    </lineage>
</organism>
<keyword evidence="4 6" id="KW-1133">Transmembrane helix</keyword>
<comment type="similarity">
    <text evidence="2">Belongs to the UPF0057 (PMP3) family.</text>
</comment>
<evidence type="ECO:0000256" key="2">
    <source>
        <dbReference type="ARBA" id="ARBA00009530"/>
    </source>
</evidence>
<dbReference type="PROSITE" id="PS01309">
    <property type="entry name" value="UPF0057"/>
    <property type="match status" value="1"/>
</dbReference>
<dbReference type="Pfam" id="PF01679">
    <property type="entry name" value="Pmp3"/>
    <property type="match status" value="1"/>
</dbReference>
<feature type="transmembrane region" description="Helical" evidence="6">
    <location>
        <begin position="7"/>
        <end position="26"/>
    </location>
</feature>
<keyword evidence="8" id="KW-1185">Reference proteome</keyword>
<keyword evidence="5 6" id="KW-0472">Membrane</keyword>
<keyword evidence="3 6" id="KW-0812">Transmembrane</keyword>
<dbReference type="GO" id="GO:0016020">
    <property type="term" value="C:membrane"/>
    <property type="evidence" value="ECO:0007669"/>
    <property type="project" value="UniProtKB-SubCell"/>
</dbReference>
<sequence>MASTASMLCMILITLFVPPLGVFLIAGCGVDFWINVLLTILGYLPGHIHAFYLLYVYYSRRRAVNPATDIDAPGVYSDRIKRAKHH</sequence>
<proteinExistence type="inferred from homology"/>
<accession>A0A2I2GGB5</accession>
<dbReference type="VEuPathDB" id="FungiDB:P170DRAFT_471847"/>
<dbReference type="AlphaFoldDB" id="A0A2I2GGB5"/>
<dbReference type="InterPro" id="IPR000612">
    <property type="entry name" value="PMP3"/>
</dbReference>
<comment type="caution">
    <text evidence="7">The sequence shown here is derived from an EMBL/GenBank/DDBJ whole genome shotgun (WGS) entry which is preliminary data.</text>
</comment>
<dbReference type="Proteomes" id="UP000234275">
    <property type="component" value="Unassembled WGS sequence"/>
</dbReference>
<evidence type="ECO:0000256" key="4">
    <source>
        <dbReference type="ARBA" id="ARBA00022989"/>
    </source>
</evidence>
<dbReference type="EMBL" id="MSFO01000002">
    <property type="protein sequence ID" value="PLB51923.1"/>
    <property type="molecule type" value="Genomic_DNA"/>
</dbReference>
<dbReference type="OrthoDB" id="2152119at2759"/>
<dbReference type="STRING" id="1392250.A0A2I2GGB5"/>
<reference evidence="7 8" key="1">
    <citation type="submission" date="2016-12" db="EMBL/GenBank/DDBJ databases">
        <title>The genomes of Aspergillus section Nigri reveals drivers in fungal speciation.</title>
        <authorList>
            <consortium name="DOE Joint Genome Institute"/>
            <person name="Vesth T.C."/>
            <person name="Nybo J."/>
            <person name="Theobald S."/>
            <person name="Brandl J."/>
            <person name="Frisvad J.C."/>
            <person name="Nielsen K.F."/>
            <person name="Lyhne E.K."/>
            <person name="Kogle M.E."/>
            <person name="Kuo A."/>
            <person name="Riley R."/>
            <person name="Clum A."/>
            <person name="Nolan M."/>
            <person name="Lipzen A."/>
            <person name="Salamov A."/>
            <person name="Henrissat B."/>
            <person name="Wiebenga A."/>
            <person name="De Vries R.P."/>
            <person name="Grigoriev I.V."/>
            <person name="Mortensen U.H."/>
            <person name="Andersen M.R."/>
            <person name="Baker S.E."/>
        </authorList>
    </citation>
    <scope>NUCLEOTIDE SEQUENCE [LARGE SCALE GENOMIC DNA]</scope>
    <source>
        <strain evidence="7 8">IBT 23096</strain>
    </source>
</reference>